<dbReference type="EMBL" id="CAXIXY010000007">
    <property type="protein sequence ID" value="CAL2092900.1"/>
    <property type="molecule type" value="Genomic_DNA"/>
</dbReference>
<dbReference type="Gene3D" id="3.40.630.40">
    <property type="entry name" value="Zn-dependent exopeptidases"/>
    <property type="match status" value="1"/>
</dbReference>
<evidence type="ECO:0000256" key="1">
    <source>
        <dbReference type="ARBA" id="ARBA00001561"/>
    </source>
</evidence>
<dbReference type="SUPFAM" id="SSF53187">
    <property type="entry name" value="Zn-dependent exopeptidases"/>
    <property type="match status" value="1"/>
</dbReference>
<dbReference type="CDD" id="cd02696">
    <property type="entry name" value="MurNAc-LAA"/>
    <property type="match status" value="1"/>
</dbReference>
<dbReference type="InterPro" id="IPR002508">
    <property type="entry name" value="MurNAc-LAA_cat"/>
</dbReference>
<evidence type="ECO:0000259" key="5">
    <source>
        <dbReference type="SMART" id="SM00646"/>
    </source>
</evidence>
<protein>
    <recommendedName>
        <fullName evidence="2">N-acetylmuramoyl-L-alanine amidase</fullName>
        <ecNumber evidence="2">3.5.1.28</ecNumber>
    </recommendedName>
</protein>
<keyword evidence="7" id="KW-1185">Reference proteome</keyword>
<evidence type="ECO:0000313" key="6">
    <source>
        <dbReference type="EMBL" id="CAL2092900.1"/>
    </source>
</evidence>
<evidence type="ECO:0000256" key="4">
    <source>
        <dbReference type="SAM" id="MobiDB-lite"/>
    </source>
</evidence>
<name>A0ABP1EX27_9FLAO</name>
<reference evidence="6 7" key="1">
    <citation type="submission" date="2024-05" db="EMBL/GenBank/DDBJ databases">
        <authorList>
            <person name="Duchaud E."/>
        </authorList>
    </citation>
    <scope>NUCLEOTIDE SEQUENCE [LARGE SCALE GENOMIC DNA]</scope>
    <source>
        <strain evidence="6">Ena-SAMPLE-TAB-13-05-2024-13:56:06:370-140302</strain>
    </source>
</reference>
<organism evidence="6 7">
    <name type="scientific">Tenacibaculum platacis</name>
    <dbReference type="NCBI Taxonomy" id="3137852"/>
    <lineage>
        <taxon>Bacteria</taxon>
        <taxon>Pseudomonadati</taxon>
        <taxon>Bacteroidota</taxon>
        <taxon>Flavobacteriia</taxon>
        <taxon>Flavobacteriales</taxon>
        <taxon>Flavobacteriaceae</taxon>
        <taxon>Tenacibaculum</taxon>
    </lineage>
</organism>
<feature type="compositionally biased region" description="Basic and acidic residues" evidence="4">
    <location>
        <begin position="323"/>
        <end position="366"/>
    </location>
</feature>
<evidence type="ECO:0000313" key="7">
    <source>
        <dbReference type="Proteomes" id="UP001497416"/>
    </source>
</evidence>
<dbReference type="EC" id="3.5.1.28" evidence="2"/>
<dbReference type="PANTHER" id="PTHR30404:SF0">
    <property type="entry name" value="N-ACETYLMURAMOYL-L-ALANINE AMIDASE AMIC"/>
    <property type="match status" value="1"/>
</dbReference>
<accession>A0ABP1EX27</accession>
<proteinExistence type="predicted"/>
<dbReference type="InterPro" id="IPR050695">
    <property type="entry name" value="N-acetylmuramoyl_amidase_3"/>
</dbReference>
<feature type="region of interest" description="Disordered" evidence="4">
    <location>
        <begin position="323"/>
        <end position="380"/>
    </location>
</feature>
<dbReference type="GO" id="GO:0008745">
    <property type="term" value="F:N-acetylmuramoyl-L-alanine amidase activity"/>
    <property type="evidence" value="ECO:0007669"/>
    <property type="project" value="UniProtKB-EC"/>
</dbReference>
<dbReference type="RefSeq" id="WP_348713471.1">
    <property type="nucleotide sequence ID" value="NZ_CAXIXY010000007.1"/>
</dbReference>
<dbReference type="SMART" id="SM00646">
    <property type="entry name" value="Ami_3"/>
    <property type="match status" value="1"/>
</dbReference>
<dbReference type="Proteomes" id="UP001497416">
    <property type="component" value="Unassembled WGS sequence"/>
</dbReference>
<feature type="domain" description="MurNAc-LAA" evidence="5">
    <location>
        <begin position="99"/>
        <end position="255"/>
    </location>
</feature>
<keyword evidence="3 6" id="KW-0378">Hydrolase</keyword>
<sequence length="471" mass="53122">MQFLKFSKYKSNISSLCFVLFSIFFISNHFEVNAQKKYTVVLDAGHGGKDPGNLGNGYKESIIALKVVLEVGKKLKKNKEINVIFTRNKDVFVELHNRAKIANDSKADLFVSVHCDSYTNPRAHGAGTFVLGLSGNKQNLEIAKRENSVILLEDNYKQNYDYDPNSPESVISLSMLQEENLDESLEFASIVQKNFRTAKRFGRSVKQNNFLVLRETVMPSVLIELGFLTNKAEGKFLNSSSGQIRMAGAIAQGIERYVERLKLNTLEEKKAANKGNVEKKKKNSVALVTVVERKKTYERNTKPKSNLDSKDFKVVVTPPKKKVTEVKSVKKPETKKSNPKENSPKVTPPKKEIKEAVVVKKEEPKPKTTPSKKVAESVKKESNKPEKIEFKVQIAASKRYLSQDNFNFRGLENVEVLVIDEYYKYYYGSSESFKKAKAALVKAREAGHKDAFIVAFADGTKISVREALKKQ</sequence>
<dbReference type="Pfam" id="PF01520">
    <property type="entry name" value="Amidase_3"/>
    <property type="match status" value="1"/>
</dbReference>
<dbReference type="PANTHER" id="PTHR30404">
    <property type="entry name" value="N-ACETYLMURAMOYL-L-ALANINE AMIDASE"/>
    <property type="match status" value="1"/>
</dbReference>
<gene>
    <name evidence="6" type="ORF">T190607A01A_50095</name>
</gene>
<evidence type="ECO:0000256" key="3">
    <source>
        <dbReference type="ARBA" id="ARBA00022801"/>
    </source>
</evidence>
<comment type="caution">
    <text evidence="6">The sequence shown here is derived from an EMBL/GenBank/DDBJ whole genome shotgun (WGS) entry which is preliminary data.</text>
</comment>
<comment type="catalytic activity">
    <reaction evidence="1">
        <text>Hydrolyzes the link between N-acetylmuramoyl residues and L-amino acid residues in certain cell-wall glycopeptides.</text>
        <dbReference type="EC" id="3.5.1.28"/>
    </reaction>
</comment>
<evidence type="ECO:0000256" key="2">
    <source>
        <dbReference type="ARBA" id="ARBA00011901"/>
    </source>
</evidence>